<evidence type="ECO:0000313" key="2">
    <source>
        <dbReference type="EMBL" id="OAA94454.1"/>
    </source>
</evidence>
<proteinExistence type="predicted"/>
<evidence type="ECO:0000256" key="1">
    <source>
        <dbReference type="SAM" id="MobiDB-lite"/>
    </source>
</evidence>
<dbReference type="Proteomes" id="UP000077384">
    <property type="component" value="Unassembled WGS sequence"/>
</dbReference>
<evidence type="ECO:0000313" key="4">
    <source>
        <dbReference type="Proteomes" id="UP000077384"/>
    </source>
</evidence>
<feature type="compositionally biased region" description="Basic and acidic residues" evidence="1">
    <location>
        <begin position="1"/>
        <end position="21"/>
    </location>
</feature>
<dbReference type="EMBL" id="LROR01000054">
    <property type="protein sequence ID" value="OBR93198.1"/>
    <property type="molecule type" value="Genomic_DNA"/>
</dbReference>
<dbReference type="Proteomes" id="UP000093694">
    <property type="component" value="Unassembled WGS sequence"/>
</dbReference>
<evidence type="ECO:0000313" key="3">
    <source>
        <dbReference type="EMBL" id="OBR93198.1"/>
    </source>
</evidence>
<accession>A0A166U1P6</accession>
<keyword evidence="5" id="KW-1185">Reference proteome</keyword>
<comment type="caution">
    <text evidence="2">The sequence shown here is derived from an EMBL/GenBank/DDBJ whole genome shotgun (WGS) entry which is preliminary data.</text>
</comment>
<dbReference type="PATRIC" id="fig|1705578.3.peg.2658"/>
<protein>
    <submittedName>
        <fullName evidence="2">Uncharacterized protein</fullName>
    </submittedName>
</protein>
<feature type="region of interest" description="Disordered" evidence="1">
    <location>
        <begin position="1"/>
        <end position="29"/>
    </location>
</feature>
<reference evidence="3 5" key="2">
    <citation type="journal article" date="2016" name="Front. Microbiol.">
        <title>Industrial Acetogenic Biocatalysts: A Comparative Metabolic and Genomic Analysis.</title>
        <authorList>
            <person name="Bengelsdorf F."/>
            <person name="Poehlein A."/>
            <person name="Sonja S."/>
            <person name="Erz C."/>
            <person name="Hummel T."/>
            <person name="Hoffmeister S."/>
            <person name="Daniel R."/>
            <person name="Durre P."/>
        </authorList>
    </citation>
    <scope>NUCLEOTIDE SEQUENCE [LARGE SCALE GENOMIC DNA]</scope>
    <source>
        <strain evidence="3 5">PTA-10522</strain>
    </source>
</reference>
<dbReference type="EMBL" id="LITQ01000003">
    <property type="protein sequence ID" value="OAA94454.1"/>
    <property type="molecule type" value="Genomic_DNA"/>
</dbReference>
<dbReference type="AlphaFoldDB" id="A0A166U1P6"/>
<dbReference type="RefSeq" id="WP_156496359.1">
    <property type="nucleotide sequence ID" value="NZ_LITQ01000003.1"/>
</dbReference>
<reference evidence="2 4" key="1">
    <citation type="journal article" date="2015" name="Biotechnol. Bioeng.">
        <title>Genome sequence and phenotypic characterization of Caulobacter segnis.</title>
        <authorList>
            <person name="Patel S."/>
            <person name="Fletcher B."/>
            <person name="Scott D.C."/>
            <person name="Ely B."/>
        </authorList>
    </citation>
    <scope>NUCLEOTIDE SEQUENCE [LARGE SCALE GENOMIC DNA]</scope>
    <source>
        <strain evidence="2 4">PS02</strain>
    </source>
</reference>
<gene>
    <name evidence="3" type="ORF">CLCOS_26700</name>
    <name evidence="2" type="ORF">WX73_03000</name>
</gene>
<name>A0A166U1P6_9CLOT</name>
<organism evidence="2 4">
    <name type="scientific">Clostridium coskatii</name>
    <dbReference type="NCBI Taxonomy" id="1705578"/>
    <lineage>
        <taxon>Bacteria</taxon>
        <taxon>Bacillati</taxon>
        <taxon>Bacillota</taxon>
        <taxon>Clostridia</taxon>
        <taxon>Eubacteriales</taxon>
        <taxon>Clostridiaceae</taxon>
        <taxon>Clostridium</taxon>
    </lineage>
</organism>
<sequence>MTKKLEDKIDNKKVEKSKNDEEPININNNDFGARTQWKVYSSEKGYQVCGRDTHSRY</sequence>
<evidence type="ECO:0000313" key="5">
    <source>
        <dbReference type="Proteomes" id="UP000093694"/>
    </source>
</evidence>